<dbReference type="EMBL" id="AAOH01000003">
    <property type="protein sequence ID" value="EAR28666.1"/>
    <property type="molecule type" value="Genomic_DNA"/>
</dbReference>
<evidence type="ECO:0000256" key="2">
    <source>
        <dbReference type="ARBA" id="ARBA00005120"/>
    </source>
</evidence>
<comment type="subunit">
    <text evidence="12">Homotetramer; dimer of dimers.</text>
</comment>
<dbReference type="PRINTS" id="PR00146">
    <property type="entry name" value="DHPICSNTHASE"/>
</dbReference>
<evidence type="ECO:0000256" key="4">
    <source>
        <dbReference type="ARBA" id="ARBA00012086"/>
    </source>
</evidence>
<dbReference type="PIRSF" id="PIRSF001365">
    <property type="entry name" value="DHDPS"/>
    <property type="match status" value="1"/>
</dbReference>
<organism evidence="16 17">
    <name type="scientific">Pseudoalteromonas tunicata D2</name>
    <dbReference type="NCBI Taxonomy" id="87626"/>
    <lineage>
        <taxon>Bacteria</taxon>
        <taxon>Pseudomonadati</taxon>
        <taxon>Pseudomonadota</taxon>
        <taxon>Gammaproteobacteria</taxon>
        <taxon>Alteromonadales</taxon>
        <taxon>Pseudoalteromonadaceae</taxon>
        <taxon>Pseudoalteromonas</taxon>
    </lineage>
</organism>
<dbReference type="Pfam" id="PF00701">
    <property type="entry name" value="DHDPS"/>
    <property type="match status" value="1"/>
</dbReference>
<dbReference type="eggNOG" id="COG0329">
    <property type="taxonomic scope" value="Bacteria"/>
</dbReference>
<keyword evidence="10 12" id="KW-0704">Schiff base</keyword>
<keyword evidence="6 12" id="KW-0028">Amino-acid biosynthesis</keyword>
<comment type="caution">
    <text evidence="16">The sequence shown here is derived from an EMBL/GenBank/DDBJ whole genome shotgun (WGS) entry which is preliminary data.</text>
</comment>
<evidence type="ECO:0000256" key="1">
    <source>
        <dbReference type="ARBA" id="ARBA00003294"/>
    </source>
</evidence>
<dbReference type="InterPro" id="IPR013785">
    <property type="entry name" value="Aldolase_TIM"/>
</dbReference>
<dbReference type="GO" id="GO:0005829">
    <property type="term" value="C:cytosol"/>
    <property type="evidence" value="ECO:0007669"/>
    <property type="project" value="TreeGrafter"/>
</dbReference>
<accession>A4C7V1</accession>
<feature type="binding site" evidence="12 15">
    <location>
        <position position="56"/>
    </location>
    <ligand>
        <name>pyruvate</name>
        <dbReference type="ChEBI" id="CHEBI:15361"/>
    </ligand>
</feature>
<evidence type="ECO:0000256" key="6">
    <source>
        <dbReference type="ARBA" id="ARBA00022605"/>
    </source>
</evidence>
<dbReference type="PROSITE" id="PS00665">
    <property type="entry name" value="DHDPS_1"/>
    <property type="match status" value="1"/>
</dbReference>
<dbReference type="GO" id="GO:0019877">
    <property type="term" value="P:diaminopimelate biosynthetic process"/>
    <property type="evidence" value="ECO:0007669"/>
    <property type="project" value="UniProtKB-UniRule"/>
</dbReference>
<evidence type="ECO:0000256" key="15">
    <source>
        <dbReference type="PIRSR" id="PIRSR001365-2"/>
    </source>
</evidence>
<reference evidence="16 17" key="1">
    <citation type="submission" date="2006-02" db="EMBL/GenBank/DDBJ databases">
        <authorList>
            <person name="Moran M.A."/>
            <person name="Kjelleberg S."/>
            <person name="Egan S."/>
            <person name="Saunders N."/>
            <person name="Thomas T."/>
            <person name="Ferriera S."/>
            <person name="Johnson J."/>
            <person name="Kravitz S."/>
            <person name="Halpern A."/>
            <person name="Remington K."/>
            <person name="Beeson K."/>
            <person name="Tran B."/>
            <person name="Rogers Y.-H."/>
            <person name="Friedman R."/>
            <person name="Venter J.C."/>
        </authorList>
    </citation>
    <scope>NUCLEOTIDE SEQUENCE [LARGE SCALE GENOMIC DNA]</scope>
    <source>
        <strain evidence="16 17">D2</strain>
    </source>
</reference>
<feature type="site" description="Part of a proton relay during catalysis" evidence="12">
    <location>
        <position position="55"/>
    </location>
</feature>
<dbReference type="STRING" id="87626.PTD2_06479"/>
<feature type="active site" description="Schiff-base intermediate with substrate" evidence="12 14">
    <location>
        <position position="171"/>
    </location>
</feature>
<comment type="subcellular location">
    <subcellularLocation>
        <location evidence="12">Cytoplasm</location>
    </subcellularLocation>
</comment>
<evidence type="ECO:0000256" key="14">
    <source>
        <dbReference type="PIRSR" id="PIRSR001365-1"/>
    </source>
</evidence>
<evidence type="ECO:0000313" key="17">
    <source>
        <dbReference type="Proteomes" id="UP000006201"/>
    </source>
</evidence>
<dbReference type="InterPro" id="IPR005263">
    <property type="entry name" value="DapA"/>
</dbReference>
<evidence type="ECO:0000256" key="12">
    <source>
        <dbReference type="HAMAP-Rule" id="MF_00418"/>
    </source>
</evidence>
<feature type="active site" description="Proton donor/acceptor" evidence="12 14">
    <location>
        <position position="143"/>
    </location>
</feature>
<evidence type="ECO:0000256" key="11">
    <source>
        <dbReference type="ARBA" id="ARBA00047836"/>
    </source>
</evidence>
<dbReference type="HAMAP" id="MF_00418">
    <property type="entry name" value="DapA"/>
    <property type="match status" value="1"/>
</dbReference>
<evidence type="ECO:0000256" key="10">
    <source>
        <dbReference type="ARBA" id="ARBA00023270"/>
    </source>
</evidence>
<dbReference type="InterPro" id="IPR020624">
    <property type="entry name" value="Schiff_base-form_aldolases_CS"/>
</dbReference>
<comment type="caution">
    <text evidence="12">Was originally thought to be a dihydrodipicolinate synthase (DHDPS), catalyzing the condensation of (S)-aspartate-beta-semialdehyde [(S)-ASA] and pyruvate to dihydrodipicolinate (DHDP). However, it was shown in E.coli that the product of the enzymatic reaction is not dihydrodipicolinate but in fact (4S)-4-hydroxy-2,3,4,5-tetrahydro-(2S)-dipicolinic acid (HTPA), and that the consecutive dehydration reaction leading to DHDP is not spontaneous but catalyzed by DapB.</text>
</comment>
<dbReference type="PROSITE" id="PS00666">
    <property type="entry name" value="DHDPS_2"/>
    <property type="match status" value="1"/>
</dbReference>
<comment type="function">
    <text evidence="1 12">Catalyzes the condensation of (S)-aspartate-beta-semialdehyde [(S)-ASA] and pyruvate to 4-hydroxy-tetrahydrodipicolinate (HTPA).</text>
</comment>
<sequence length="299" mass="32880">MSSVEMIQQFDLSEYPLWTALITPFTPQDTVDFDALAKLVAEQVAANNGILLLGSTGEGLALTETEQKEIVTFVCQLAPQVPLMVAVGGFNLKQQVQWLEFCNDLPIHAYLLGSPLYAKPGIQGQTQWFDTLLNHSKHPCMLYNVPGRSAVAIAPEVLTNLSHHTRLWAMKEASGDIAKFEAFRSAAPQLAIYSGDDALMPYFAQAGAKGLVSVAANAWPNQTAEFVRRSLAGTYPNLFRQWSSAINSLFEVANPIPVKVLMHKQGRIQFPDLRPPLTHLELNNHAALEAANHTILSFN</sequence>
<dbReference type="NCBIfam" id="TIGR00674">
    <property type="entry name" value="dapA"/>
    <property type="match status" value="1"/>
</dbReference>
<proteinExistence type="inferred from homology"/>
<dbReference type="InterPro" id="IPR020625">
    <property type="entry name" value="Schiff_base-form_aldolases_AS"/>
</dbReference>
<keyword evidence="17" id="KW-1185">Reference proteome</keyword>
<evidence type="ECO:0000256" key="5">
    <source>
        <dbReference type="ARBA" id="ARBA00022490"/>
    </source>
</evidence>
<dbReference type="Gene3D" id="3.20.20.70">
    <property type="entry name" value="Aldolase class I"/>
    <property type="match status" value="1"/>
</dbReference>
<feature type="binding site" evidence="12 15">
    <location>
        <position position="212"/>
    </location>
    <ligand>
        <name>pyruvate</name>
        <dbReference type="ChEBI" id="CHEBI:15361"/>
    </ligand>
</feature>
<dbReference type="Proteomes" id="UP000006201">
    <property type="component" value="Unassembled WGS sequence"/>
</dbReference>
<comment type="similarity">
    <text evidence="3 12 13">Belongs to the DapA family.</text>
</comment>
<comment type="catalytic activity">
    <reaction evidence="11 12">
        <text>L-aspartate 4-semialdehyde + pyruvate = (2S,4S)-4-hydroxy-2,3,4,5-tetrahydrodipicolinate + H2O + H(+)</text>
        <dbReference type="Rhea" id="RHEA:34171"/>
        <dbReference type="ChEBI" id="CHEBI:15361"/>
        <dbReference type="ChEBI" id="CHEBI:15377"/>
        <dbReference type="ChEBI" id="CHEBI:15378"/>
        <dbReference type="ChEBI" id="CHEBI:67139"/>
        <dbReference type="ChEBI" id="CHEBI:537519"/>
        <dbReference type="EC" id="4.3.3.7"/>
    </reaction>
</comment>
<dbReference type="PANTHER" id="PTHR12128:SF66">
    <property type="entry name" value="4-HYDROXY-2-OXOGLUTARATE ALDOLASE, MITOCHONDRIAL"/>
    <property type="match status" value="1"/>
</dbReference>
<dbReference type="PANTHER" id="PTHR12128">
    <property type="entry name" value="DIHYDRODIPICOLINATE SYNTHASE"/>
    <property type="match status" value="1"/>
</dbReference>
<keyword evidence="7 12" id="KW-0220">Diaminopimelate biosynthesis</keyword>
<dbReference type="AlphaFoldDB" id="A4C7V1"/>
<evidence type="ECO:0000256" key="13">
    <source>
        <dbReference type="PIRNR" id="PIRNR001365"/>
    </source>
</evidence>
<evidence type="ECO:0000256" key="9">
    <source>
        <dbReference type="ARBA" id="ARBA00023239"/>
    </source>
</evidence>
<dbReference type="EC" id="4.3.3.7" evidence="4 12"/>
<dbReference type="InterPro" id="IPR002220">
    <property type="entry name" value="DapA-like"/>
</dbReference>
<keyword evidence="9 12" id="KW-0456">Lyase</keyword>
<name>A4C7V1_9GAMM</name>
<evidence type="ECO:0000256" key="7">
    <source>
        <dbReference type="ARBA" id="ARBA00022915"/>
    </source>
</evidence>
<protein>
    <recommendedName>
        <fullName evidence="4 12">4-hydroxy-tetrahydrodipicolinate synthase</fullName>
        <shortName evidence="12">HTPA synthase</shortName>
        <ecNumber evidence="4 12">4.3.3.7</ecNumber>
    </recommendedName>
</protein>
<dbReference type="UniPathway" id="UPA00034">
    <property type="reaction ID" value="UER00017"/>
</dbReference>
<keyword evidence="5 12" id="KW-0963">Cytoplasm</keyword>
<gene>
    <name evidence="12 16" type="primary">dapA</name>
    <name evidence="16" type="ORF">PTD2_06479</name>
</gene>
<feature type="site" description="Part of a proton relay during catalysis" evidence="12">
    <location>
        <position position="117"/>
    </location>
</feature>
<dbReference type="SMART" id="SM01130">
    <property type="entry name" value="DHDPS"/>
    <property type="match status" value="1"/>
</dbReference>
<keyword evidence="8 12" id="KW-0457">Lysine biosynthesis</keyword>
<dbReference type="GO" id="GO:0008840">
    <property type="term" value="F:4-hydroxy-tetrahydrodipicolinate synthase activity"/>
    <property type="evidence" value="ECO:0007669"/>
    <property type="project" value="UniProtKB-UniRule"/>
</dbReference>
<dbReference type="HOGENOM" id="CLU_049343_7_0_6"/>
<dbReference type="SUPFAM" id="SSF51569">
    <property type="entry name" value="Aldolase"/>
    <property type="match status" value="1"/>
</dbReference>
<evidence type="ECO:0000313" key="16">
    <source>
        <dbReference type="EMBL" id="EAR28666.1"/>
    </source>
</evidence>
<evidence type="ECO:0000256" key="3">
    <source>
        <dbReference type="ARBA" id="ARBA00007592"/>
    </source>
</evidence>
<comment type="pathway">
    <text evidence="2 12">Amino-acid biosynthesis; L-lysine biosynthesis via DAP pathway; (S)-tetrahydrodipicolinate from L-aspartate: step 3/4.</text>
</comment>
<evidence type="ECO:0000256" key="8">
    <source>
        <dbReference type="ARBA" id="ARBA00023154"/>
    </source>
</evidence>
<dbReference type="GO" id="GO:0009089">
    <property type="term" value="P:lysine biosynthetic process via diaminopimelate"/>
    <property type="evidence" value="ECO:0007669"/>
    <property type="project" value="UniProtKB-UniRule"/>
</dbReference>